<sequence length="261" mass="26500">QEKYTDEVLASYGLTEGTGFVGSTTRAKLNSLLAAAEVEGVCSEITEAVECVTAGCSWNATTEICSGVAEEEEEEVCSEITGAVECVTAGCSWNATTEICSGVAEEEEVGAPLTVVLADDTPVGGHIVIGSASNVVTKLVFTASSTADTNISAMSVKSFGTATLGTLDIAVVRILDGVNQVGLSQMMVQGQANFVFTPAINIPMGTSKTLSIAVDMAAAGTATPTSTVKMGIELATKIMGATFTGAFPIIGNPYTEIAGGA</sequence>
<accession>X1ITZ7</accession>
<feature type="non-terminal residue" evidence="1">
    <location>
        <position position="261"/>
    </location>
</feature>
<protein>
    <recommendedName>
        <fullName evidence="2">Peptidoglycan binding-like domain-containing protein</fullName>
    </recommendedName>
</protein>
<comment type="caution">
    <text evidence="1">The sequence shown here is derived from an EMBL/GenBank/DDBJ whole genome shotgun (WGS) entry which is preliminary data.</text>
</comment>
<dbReference type="EMBL" id="BARU01032310">
    <property type="protein sequence ID" value="GAH69574.1"/>
    <property type="molecule type" value="Genomic_DNA"/>
</dbReference>
<gene>
    <name evidence="1" type="ORF">S03H2_50969</name>
</gene>
<organism evidence="1">
    <name type="scientific">marine sediment metagenome</name>
    <dbReference type="NCBI Taxonomy" id="412755"/>
    <lineage>
        <taxon>unclassified sequences</taxon>
        <taxon>metagenomes</taxon>
        <taxon>ecological metagenomes</taxon>
    </lineage>
</organism>
<reference evidence="1" key="1">
    <citation type="journal article" date="2014" name="Front. Microbiol.">
        <title>High frequency of phylogenetically diverse reductive dehalogenase-homologous genes in deep subseafloor sedimentary metagenomes.</title>
        <authorList>
            <person name="Kawai M."/>
            <person name="Futagami T."/>
            <person name="Toyoda A."/>
            <person name="Takaki Y."/>
            <person name="Nishi S."/>
            <person name="Hori S."/>
            <person name="Arai W."/>
            <person name="Tsubouchi T."/>
            <person name="Morono Y."/>
            <person name="Uchiyama I."/>
            <person name="Ito T."/>
            <person name="Fujiyama A."/>
            <person name="Inagaki F."/>
            <person name="Takami H."/>
        </authorList>
    </citation>
    <scope>NUCLEOTIDE SEQUENCE</scope>
    <source>
        <strain evidence="1">Expedition CK06-06</strain>
    </source>
</reference>
<name>X1ITZ7_9ZZZZ</name>
<evidence type="ECO:0000313" key="1">
    <source>
        <dbReference type="EMBL" id="GAH69574.1"/>
    </source>
</evidence>
<dbReference type="AlphaFoldDB" id="X1ITZ7"/>
<feature type="non-terminal residue" evidence="1">
    <location>
        <position position="1"/>
    </location>
</feature>
<evidence type="ECO:0008006" key="2">
    <source>
        <dbReference type="Google" id="ProtNLM"/>
    </source>
</evidence>
<proteinExistence type="predicted"/>